<sequence>MFKDSLAKTFSVIVVIFMNIILVPFSLLMAAFATDSPSSSISQGILVLLIFLGIPNLVVTLFFSLCLFLKKRQIRQ</sequence>
<dbReference type="EMBL" id="JBHSJH010000001">
    <property type="protein sequence ID" value="MFC4891720.1"/>
    <property type="molecule type" value="Genomic_DNA"/>
</dbReference>
<keyword evidence="1" id="KW-0472">Membrane</keyword>
<evidence type="ECO:0000256" key="1">
    <source>
        <dbReference type="SAM" id="Phobius"/>
    </source>
</evidence>
<evidence type="ECO:0000313" key="2">
    <source>
        <dbReference type="EMBL" id="MFC4891720.1"/>
    </source>
</evidence>
<organism evidence="2 3">
    <name type="scientific">Pseudofrancisella aestuarii</name>
    <dbReference type="NCBI Taxonomy" id="2670347"/>
    <lineage>
        <taxon>Bacteria</taxon>
        <taxon>Pseudomonadati</taxon>
        <taxon>Pseudomonadota</taxon>
        <taxon>Gammaproteobacteria</taxon>
        <taxon>Thiotrichales</taxon>
        <taxon>Francisellaceae</taxon>
        <taxon>Pseudofrancisella</taxon>
    </lineage>
</organism>
<keyword evidence="1" id="KW-0812">Transmembrane</keyword>
<gene>
    <name evidence="2" type="ORF">ACFPDQ_01485</name>
</gene>
<feature type="transmembrane region" description="Helical" evidence="1">
    <location>
        <begin position="12"/>
        <end position="33"/>
    </location>
</feature>
<dbReference type="Proteomes" id="UP001595926">
    <property type="component" value="Unassembled WGS sequence"/>
</dbReference>
<keyword evidence="3" id="KW-1185">Reference proteome</keyword>
<reference evidence="3" key="1">
    <citation type="journal article" date="2019" name="Int. J. Syst. Evol. Microbiol.">
        <title>The Global Catalogue of Microorganisms (GCM) 10K type strain sequencing project: providing services to taxonomists for standard genome sequencing and annotation.</title>
        <authorList>
            <consortium name="The Broad Institute Genomics Platform"/>
            <consortium name="The Broad Institute Genome Sequencing Center for Infectious Disease"/>
            <person name="Wu L."/>
            <person name="Ma J."/>
        </authorList>
    </citation>
    <scope>NUCLEOTIDE SEQUENCE [LARGE SCALE GENOMIC DNA]</scope>
    <source>
        <strain evidence="3">CGMCC 1.13718</strain>
    </source>
</reference>
<comment type="caution">
    <text evidence="2">The sequence shown here is derived from an EMBL/GenBank/DDBJ whole genome shotgun (WGS) entry which is preliminary data.</text>
</comment>
<dbReference type="RefSeq" id="WP_119330546.1">
    <property type="nucleotide sequence ID" value="NZ_JBHSJH010000001.1"/>
</dbReference>
<feature type="transmembrane region" description="Helical" evidence="1">
    <location>
        <begin position="45"/>
        <end position="69"/>
    </location>
</feature>
<evidence type="ECO:0000313" key="3">
    <source>
        <dbReference type="Proteomes" id="UP001595926"/>
    </source>
</evidence>
<name>A0ABV9T9C9_9GAMM</name>
<accession>A0ABV9T9C9</accession>
<protein>
    <submittedName>
        <fullName evidence="2">Uncharacterized protein</fullName>
    </submittedName>
</protein>
<proteinExistence type="predicted"/>
<keyword evidence="1" id="KW-1133">Transmembrane helix</keyword>